<dbReference type="EMBL" id="MGFR01000001">
    <property type="protein sequence ID" value="OGM10113.1"/>
    <property type="molecule type" value="Genomic_DNA"/>
</dbReference>
<protein>
    <recommendedName>
        <fullName evidence="1">DUF5667 domain-containing protein</fullName>
    </recommendedName>
</protein>
<name>A0A1F7X5E7_9BACT</name>
<dbReference type="InterPro" id="IPR043725">
    <property type="entry name" value="DUF5667"/>
</dbReference>
<evidence type="ECO:0000313" key="2">
    <source>
        <dbReference type="EMBL" id="OGM10113.1"/>
    </source>
</evidence>
<feature type="domain" description="DUF5667" evidence="1">
    <location>
        <begin position="57"/>
        <end position="166"/>
    </location>
</feature>
<sequence length="205" mass="22957">MYKKLAVTFSTILLAFFILSVSVLKAASIKYSFYQGANKDNGVIPEIEYQLPYPGRILPDNPLWPLKALRDKLWLLVTLNRSRQAELMLLFADKRLVSSKILFENGKAGLAYSTLTKAEKYLEMASTLVDECWKSGVDSKNLSKQVALAALKHRQVQEQLLNIAPEDAKPDIVKSISYSKEAYTLCKNSLLSRGIPAPENPFNGD</sequence>
<evidence type="ECO:0000259" key="1">
    <source>
        <dbReference type="Pfam" id="PF18915"/>
    </source>
</evidence>
<dbReference type="Pfam" id="PF18915">
    <property type="entry name" value="DUF5667"/>
    <property type="match status" value="1"/>
</dbReference>
<dbReference type="STRING" id="1802479.A2Y68_01565"/>
<evidence type="ECO:0000313" key="3">
    <source>
        <dbReference type="Proteomes" id="UP000176778"/>
    </source>
</evidence>
<gene>
    <name evidence="2" type="ORF">A2Y68_01565</name>
</gene>
<accession>A0A1F7X5E7</accession>
<proteinExistence type="predicted"/>
<dbReference type="Proteomes" id="UP000176778">
    <property type="component" value="Unassembled WGS sequence"/>
</dbReference>
<dbReference type="AlphaFoldDB" id="A0A1F7X5E7"/>
<reference evidence="2 3" key="1">
    <citation type="journal article" date="2016" name="Nat. Commun.">
        <title>Thousands of microbial genomes shed light on interconnected biogeochemical processes in an aquifer system.</title>
        <authorList>
            <person name="Anantharaman K."/>
            <person name="Brown C.T."/>
            <person name="Hug L.A."/>
            <person name="Sharon I."/>
            <person name="Castelle C.J."/>
            <person name="Probst A.J."/>
            <person name="Thomas B.C."/>
            <person name="Singh A."/>
            <person name="Wilkins M.J."/>
            <person name="Karaoz U."/>
            <person name="Brodie E.L."/>
            <person name="Williams K.H."/>
            <person name="Hubbard S.S."/>
            <person name="Banfield J.F."/>
        </authorList>
    </citation>
    <scope>NUCLEOTIDE SEQUENCE [LARGE SCALE GENOMIC DNA]</scope>
</reference>
<organism evidence="2 3">
    <name type="scientific">Candidatus Woesebacteria bacterium RBG_13_46_13</name>
    <dbReference type="NCBI Taxonomy" id="1802479"/>
    <lineage>
        <taxon>Bacteria</taxon>
        <taxon>Candidatus Woeseibacteriota</taxon>
    </lineage>
</organism>
<comment type="caution">
    <text evidence="2">The sequence shown here is derived from an EMBL/GenBank/DDBJ whole genome shotgun (WGS) entry which is preliminary data.</text>
</comment>